<evidence type="ECO:0000256" key="1">
    <source>
        <dbReference type="SAM" id="SignalP"/>
    </source>
</evidence>
<reference evidence="2 3" key="1">
    <citation type="submission" date="2024-06" db="EMBL/GenBank/DDBJ databases">
        <title>The draft genome of Grus japonensis, version 3.</title>
        <authorList>
            <person name="Nabeshima K."/>
            <person name="Suzuki S."/>
            <person name="Onuma M."/>
        </authorList>
    </citation>
    <scope>NUCLEOTIDE SEQUENCE [LARGE SCALE GENOMIC DNA]</scope>
    <source>
        <strain evidence="2 3">451A</strain>
    </source>
</reference>
<keyword evidence="1" id="KW-0732">Signal</keyword>
<feature type="chain" id="PRO_5044769203" evidence="1">
    <location>
        <begin position="19"/>
        <end position="127"/>
    </location>
</feature>
<protein>
    <submittedName>
        <fullName evidence="2">Uncharacterized protein</fullName>
    </submittedName>
</protein>
<dbReference type="AlphaFoldDB" id="A0ABC9WPA6"/>
<accession>A0ABC9WPA6</accession>
<evidence type="ECO:0000313" key="2">
    <source>
        <dbReference type="EMBL" id="GAB0186669.1"/>
    </source>
</evidence>
<keyword evidence="3" id="KW-1185">Reference proteome</keyword>
<dbReference type="PANTHER" id="PTHR33395:SF22">
    <property type="entry name" value="REVERSE TRANSCRIPTASE DOMAIN-CONTAINING PROTEIN"/>
    <property type="match status" value="1"/>
</dbReference>
<feature type="signal peptide" evidence="1">
    <location>
        <begin position="1"/>
        <end position="18"/>
    </location>
</feature>
<dbReference type="PANTHER" id="PTHR33395">
    <property type="entry name" value="TRANSCRIPTASE, PUTATIVE-RELATED-RELATED"/>
    <property type="match status" value="1"/>
</dbReference>
<dbReference type="EMBL" id="BAAFJT010000003">
    <property type="protein sequence ID" value="GAB0186669.1"/>
    <property type="molecule type" value="Genomic_DNA"/>
</dbReference>
<proteinExistence type="predicted"/>
<organism evidence="2 3">
    <name type="scientific">Grus japonensis</name>
    <name type="common">Japanese crane</name>
    <name type="synonym">Red-crowned crane</name>
    <dbReference type="NCBI Taxonomy" id="30415"/>
    <lineage>
        <taxon>Eukaryota</taxon>
        <taxon>Metazoa</taxon>
        <taxon>Chordata</taxon>
        <taxon>Craniata</taxon>
        <taxon>Vertebrata</taxon>
        <taxon>Euteleostomi</taxon>
        <taxon>Archelosauria</taxon>
        <taxon>Archosauria</taxon>
        <taxon>Dinosauria</taxon>
        <taxon>Saurischia</taxon>
        <taxon>Theropoda</taxon>
        <taxon>Coelurosauria</taxon>
        <taxon>Aves</taxon>
        <taxon>Neognathae</taxon>
        <taxon>Neoaves</taxon>
        <taxon>Gruiformes</taxon>
        <taxon>Gruidae</taxon>
        <taxon>Grus</taxon>
    </lineage>
</organism>
<evidence type="ECO:0000313" key="3">
    <source>
        <dbReference type="Proteomes" id="UP001623348"/>
    </source>
</evidence>
<gene>
    <name evidence="2" type="ORF">GRJ2_001132200</name>
</gene>
<dbReference type="Proteomes" id="UP001623348">
    <property type="component" value="Unassembled WGS sequence"/>
</dbReference>
<comment type="caution">
    <text evidence="2">The sequence shown here is derived from an EMBL/GenBank/DDBJ whole genome shotgun (WGS) entry which is preliminary data.</text>
</comment>
<name>A0ABC9WPA6_GRUJA</name>
<sequence>MTSAQAVILVLCLSHAAGDKRKTRKIMGPLLNETGNLVTQDMEKAEVLNAAFASVFTSKTGLQEPQGPEMKGKGCNKEGLSLVEEDQVNEYLRKLDMHKSVSPDGMHPRVLKELADITAKPLLILLD</sequence>